<evidence type="ECO:0008006" key="3">
    <source>
        <dbReference type="Google" id="ProtNLM"/>
    </source>
</evidence>
<dbReference type="AlphaFoldDB" id="A0A2S6ZGP5"/>
<dbReference type="RefSeq" id="WP_128419897.1">
    <property type="nucleotide sequence ID" value="NZ_CP049018.1"/>
</dbReference>
<sequence>MPRSTALPHIPVKAKPVQRRITIDPELDANISRFCEFYEAERGVRPDEPAVIVALLRDALERNRAFAKFLREKTKGKTAGKAP</sequence>
<dbReference type="Proteomes" id="UP000239898">
    <property type="component" value="Unassembled WGS sequence"/>
</dbReference>
<gene>
    <name evidence="1" type="ORF">XthCFBP4691_07815</name>
</gene>
<evidence type="ECO:0000313" key="1">
    <source>
        <dbReference type="EMBL" id="PPT91425.1"/>
    </source>
</evidence>
<organism evidence="1 2">
    <name type="scientific">Xanthomonas theicola</name>
    <dbReference type="NCBI Taxonomy" id="56464"/>
    <lineage>
        <taxon>Bacteria</taxon>
        <taxon>Pseudomonadati</taxon>
        <taxon>Pseudomonadota</taxon>
        <taxon>Gammaproteobacteria</taxon>
        <taxon>Lysobacterales</taxon>
        <taxon>Lysobacteraceae</taxon>
        <taxon>Xanthomonas</taxon>
    </lineage>
</organism>
<accession>A0A2S6ZGP5</accession>
<protein>
    <recommendedName>
        <fullName evidence="3">DUF2274 domain-containing protein</fullName>
    </recommendedName>
</protein>
<dbReference type="Pfam" id="PF10038">
    <property type="entry name" value="DUF2274"/>
    <property type="match status" value="1"/>
</dbReference>
<proteinExistence type="predicted"/>
<dbReference type="EMBL" id="MIGX01000027">
    <property type="protein sequence ID" value="PPT91425.1"/>
    <property type="molecule type" value="Genomic_DNA"/>
</dbReference>
<reference evidence="1 2" key="1">
    <citation type="submission" date="2016-08" db="EMBL/GenBank/DDBJ databases">
        <title>Evolution of the type three secretion system and type three effector repertoires in Xanthomonas.</title>
        <authorList>
            <person name="Merda D."/>
            <person name="Briand M."/>
            <person name="Bosis E."/>
            <person name="Rousseau C."/>
            <person name="Portier P."/>
            <person name="Jacques M.-A."/>
            <person name="Fischer-Le Saux M."/>
        </authorList>
    </citation>
    <scope>NUCLEOTIDE SEQUENCE [LARGE SCALE GENOMIC DNA]</scope>
    <source>
        <strain evidence="1 2">CFBP 4691</strain>
    </source>
</reference>
<keyword evidence="2" id="KW-1185">Reference proteome</keyword>
<evidence type="ECO:0000313" key="2">
    <source>
        <dbReference type="Proteomes" id="UP000239898"/>
    </source>
</evidence>
<dbReference type="InterPro" id="IPR018733">
    <property type="entry name" value="DUF2274"/>
</dbReference>
<name>A0A2S6ZGP5_9XANT</name>
<comment type="caution">
    <text evidence="1">The sequence shown here is derived from an EMBL/GenBank/DDBJ whole genome shotgun (WGS) entry which is preliminary data.</text>
</comment>